<comment type="caution">
    <text evidence="2">The sequence shown here is derived from an EMBL/GenBank/DDBJ whole genome shotgun (WGS) entry which is preliminary data.</text>
</comment>
<evidence type="ECO:0000313" key="3">
    <source>
        <dbReference type="Proteomes" id="UP000634011"/>
    </source>
</evidence>
<keyword evidence="3" id="KW-1185">Reference proteome</keyword>
<organism evidence="2 3">
    <name type="scientific">Undibacterium jejuense</name>
    <dbReference type="NCBI Taxonomy" id="1344949"/>
    <lineage>
        <taxon>Bacteria</taxon>
        <taxon>Pseudomonadati</taxon>
        <taxon>Pseudomonadota</taxon>
        <taxon>Betaproteobacteria</taxon>
        <taxon>Burkholderiales</taxon>
        <taxon>Oxalobacteraceae</taxon>
        <taxon>Undibacterium</taxon>
    </lineage>
</organism>
<keyword evidence="1" id="KW-1133">Transmembrane helix</keyword>
<feature type="transmembrane region" description="Helical" evidence="1">
    <location>
        <begin position="22"/>
        <end position="43"/>
    </location>
</feature>
<gene>
    <name evidence="2" type="ORF">H8K32_01505</name>
</gene>
<dbReference type="AlphaFoldDB" id="A0A923KN25"/>
<keyword evidence="1" id="KW-0472">Membrane</keyword>
<dbReference type="RefSeq" id="WP_186910686.1">
    <property type="nucleotide sequence ID" value="NZ_JACOFV010000001.1"/>
</dbReference>
<sequence length="99" mass="10482">MLDSEANVTAEFTKPAFAVDDIAAGALLVTVLVVVLGVVAVGAPEVPVLALASGVAGMDEIDIYNPPCLPKLSATYCPTLAFYAFFSENLKKDLYRLFK</sequence>
<keyword evidence="1" id="KW-0812">Transmembrane</keyword>
<evidence type="ECO:0000256" key="1">
    <source>
        <dbReference type="SAM" id="Phobius"/>
    </source>
</evidence>
<protein>
    <submittedName>
        <fullName evidence="2">Uncharacterized protein</fullName>
    </submittedName>
</protein>
<dbReference type="EMBL" id="JACOFV010000001">
    <property type="protein sequence ID" value="MBC3860759.1"/>
    <property type="molecule type" value="Genomic_DNA"/>
</dbReference>
<reference evidence="2" key="1">
    <citation type="submission" date="2020-08" db="EMBL/GenBank/DDBJ databases">
        <title>Novel species isolated from subtropical streams in China.</title>
        <authorList>
            <person name="Lu H."/>
        </authorList>
    </citation>
    <scope>NUCLEOTIDE SEQUENCE</scope>
    <source>
        <strain evidence="2">KACC 12607</strain>
    </source>
</reference>
<dbReference type="Proteomes" id="UP000634011">
    <property type="component" value="Unassembled WGS sequence"/>
</dbReference>
<evidence type="ECO:0000313" key="2">
    <source>
        <dbReference type="EMBL" id="MBC3860759.1"/>
    </source>
</evidence>
<proteinExistence type="predicted"/>
<accession>A0A923KN25</accession>
<name>A0A923KN25_9BURK</name>